<dbReference type="InterPro" id="IPR050638">
    <property type="entry name" value="AA-Vitamin_Transporters"/>
</dbReference>
<gene>
    <name evidence="9" type="ORF">QT716_00665</name>
</gene>
<name>A0ABU4FV12_9BACL</name>
<feature type="transmembrane region" description="Helical" evidence="7">
    <location>
        <begin position="217"/>
        <end position="239"/>
    </location>
</feature>
<sequence length="300" mass="32730">MERLKGLAMIIIGASLWGLSGPMMEWTLDNSGMSVSFLLTVRLLVAGLIIIAYLKLKGKKVMRPWRQKVWARQMVIFGVLGMLGVQFAFTSAIAESNAVIATLFQFLSPIYVILFVSFRQKFIPPIAQIIGMVVTLGGLFLLLTNGSLSGFSLSTSAVFWGVAVGFAFTFYTLYPVRLMQEWGVLLSIGWAMVVGGAALFVTNFLTMFREIPYLFDWKIALMLLGIIIVGTVAFLLFLASMNFISPIETSILSSFEPLTAMIVSVVWLGAVLGVWQLAGAVTMLLGVTGISIAGGRVKKE</sequence>
<keyword evidence="10" id="KW-1185">Reference proteome</keyword>
<evidence type="ECO:0000256" key="1">
    <source>
        <dbReference type="ARBA" id="ARBA00004651"/>
    </source>
</evidence>
<feature type="transmembrane region" description="Helical" evidence="7">
    <location>
        <begin position="74"/>
        <end position="93"/>
    </location>
</feature>
<protein>
    <submittedName>
        <fullName evidence="9">DMT family transporter</fullName>
    </submittedName>
</protein>
<dbReference type="InterPro" id="IPR000620">
    <property type="entry name" value="EamA_dom"/>
</dbReference>
<comment type="subcellular location">
    <subcellularLocation>
        <location evidence="1">Cell membrane</location>
        <topology evidence="1">Multi-pass membrane protein</topology>
    </subcellularLocation>
</comment>
<feature type="transmembrane region" description="Helical" evidence="7">
    <location>
        <begin position="36"/>
        <end position="54"/>
    </location>
</feature>
<evidence type="ECO:0000256" key="4">
    <source>
        <dbReference type="ARBA" id="ARBA00022692"/>
    </source>
</evidence>
<evidence type="ECO:0000256" key="5">
    <source>
        <dbReference type="ARBA" id="ARBA00022989"/>
    </source>
</evidence>
<accession>A0ABU4FV12</accession>
<evidence type="ECO:0000256" key="6">
    <source>
        <dbReference type="ARBA" id="ARBA00023136"/>
    </source>
</evidence>
<dbReference type="PANTHER" id="PTHR32322:SF18">
    <property type="entry name" value="S-ADENOSYLMETHIONINE_S-ADENOSYLHOMOCYSTEINE TRANSPORTER"/>
    <property type="match status" value="1"/>
</dbReference>
<dbReference type="Pfam" id="PF00892">
    <property type="entry name" value="EamA"/>
    <property type="match status" value="2"/>
</dbReference>
<evidence type="ECO:0000313" key="10">
    <source>
        <dbReference type="Proteomes" id="UP001280629"/>
    </source>
</evidence>
<dbReference type="PANTHER" id="PTHR32322">
    <property type="entry name" value="INNER MEMBRANE TRANSPORTER"/>
    <property type="match status" value="1"/>
</dbReference>
<comment type="caution">
    <text evidence="9">The sequence shown here is derived from an EMBL/GenBank/DDBJ whole genome shotgun (WGS) entry which is preliminary data.</text>
</comment>
<dbReference type="Proteomes" id="UP001280629">
    <property type="component" value="Unassembled WGS sequence"/>
</dbReference>
<dbReference type="InterPro" id="IPR037185">
    <property type="entry name" value="EmrE-like"/>
</dbReference>
<keyword evidence="6 7" id="KW-0472">Membrane</keyword>
<keyword evidence="5 7" id="KW-1133">Transmembrane helix</keyword>
<feature type="transmembrane region" description="Helical" evidence="7">
    <location>
        <begin position="274"/>
        <end position="294"/>
    </location>
</feature>
<feature type="domain" description="EamA" evidence="8">
    <location>
        <begin position="156"/>
        <end position="291"/>
    </location>
</feature>
<evidence type="ECO:0000256" key="3">
    <source>
        <dbReference type="ARBA" id="ARBA00022475"/>
    </source>
</evidence>
<dbReference type="EMBL" id="JAUBDH010000001">
    <property type="protein sequence ID" value="MDW0108553.1"/>
    <property type="molecule type" value="Genomic_DNA"/>
</dbReference>
<feature type="transmembrane region" description="Helical" evidence="7">
    <location>
        <begin position="130"/>
        <end position="151"/>
    </location>
</feature>
<proteinExistence type="inferred from homology"/>
<evidence type="ECO:0000256" key="2">
    <source>
        <dbReference type="ARBA" id="ARBA00007362"/>
    </source>
</evidence>
<feature type="transmembrane region" description="Helical" evidence="7">
    <location>
        <begin position="183"/>
        <end position="205"/>
    </location>
</feature>
<reference evidence="9 10" key="1">
    <citation type="submission" date="2023-06" db="EMBL/GenBank/DDBJ databases">
        <title>Sporosarcina sp. nov., isolated from Korean traditional fermented seafood 'Jeotgal'.</title>
        <authorList>
            <person name="Yang A.-I."/>
            <person name="Shin N.-R."/>
        </authorList>
    </citation>
    <scope>NUCLEOTIDE SEQUENCE [LARGE SCALE GENOMIC DNA]</scope>
    <source>
        <strain evidence="9 10">KCTC3840</strain>
    </source>
</reference>
<feature type="transmembrane region" description="Helical" evidence="7">
    <location>
        <begin position="99"/>
        <end position="118"/>
    </location>
</feature>
<dbReference type="SUPFAM" id="SSF103481">
    <property type="entry name" value="Multidrug resistance efflux transporter EmrE"/>
    <property type="match status" value="2"/>
</dbReference>
<comment type="similarity">
    <text evidence="2">Belongs to the EamA transporter family.</text>
</comment>
<evidence type="ECO:0000256" key="7">
    <source>
        <dbReference type="SAM" id="Phobius"/>
    </source>
</evidence>
<keyword evidence="3" id="KW-1003">Cell membrane</keyword>
<organism evidence="9 10">
    <name type="scientific">Sporosarcina aquimarina</name>
    <dbReference type="NCBI Taxonomy" id="114975"/>
    <lineage>
        <taxon>Bacteria</taxon>
        <taxon>Bacillati</taxon>
        <taxon>Bacillota</taxon>
        <taxon>Bacilli</taxon>
        <taxon>Bacillales</taxon>
        <taxon>Caryophanaceae</taxon>
        <taxon>Sporosarcina</taxon>
    </lineage>
</organism>
<feature type="transmembrane region" description="Helical" evidence="7">
    <location>
        <begin position="157"/>
        <end position="176"/>
    </location>
</feature>
<evidence type="ECO:0000313" key="9">
    <source>
        <dbReference type="EMBL" id="MDW0108553.1"/>
    </source>
</evidence>
<dbReference type="RefSeq" id="WP_317933741.1">
    <property type="nucleotide sequence ID" value="NZ_JAUBDH010000001.1"/>
</dbReference>
<evidence type="ECO:0000259" key="8">
    <source>
        <dbReference type="Pfam" id="PF00892"/>
    </source>
</evidence>
<feature type="domain" description="EamA" evidence="8">
    <location>
        <begin position="5"/>
        <end position="143"/>
    </location>
</feature>
<feature type="transmembrane region" description="Helical" evidence="7">
    <location>
        <begin position="7"/>
        <end position="24"/>
    </location>
</feature>
<keyword evidence="4 7" id="KW-0812">Transmembrane</keyword>
<feature type="transmembrane region" description="Helical" evidence="7">
    <location>
        <begin position="251"/>
        <end position="268"/>
    </location>
</feature>